<evidence type="ECO:0000256" key="3">
    <source>
        <dbReference type="ARBA" id="ARBA00007637"/>
    </source>
</evidence>
<name>A0ABT6ZMH9_9ACTN</name>
<evidence type="ECO:0000256" key="1">
    <source>
        <dbReference type="ARBA" id="ARBA00000083"/>
    </source>
</evidence>
<comment type="pathway">
    <text evidence="8">Carbohydrate metabolism; galactose metabolism.</text>
</comment>
<evidence type="ECO:0000256" key="6">
    <source>
        <dbReference type="ARBA" id="ARBA00023027"/>
    </source>
</evidence>
<organism evidence="10 11">
    <name type="scientific">Kribbibacterium absianum</name>
    <dbReference type="NCBI Taxonomy" id="3044210"/>
    <lineage>
        <taxon>Bacteria</taxon>
        <taxon>Bacillati</taxon>
        <taxon>Actinomycetota</taxon>
        <taxon>Coriobacteriia</taxon>
        <taxon>Coriobacteriales</taxon>
        <taxon>Kribbibacteriaceae</taxon>
        <taxon>Kribbibacterium</taxon>
    </lineage>
</organism>
<dbReference type="InterPro" id="IPR016040">
    <property type="entry name" value="NAD(P)-bd_dom"/>
</dbReference>
<comment type="subunit">
    <text evidence="8">Homodimer.</text>
</comment>
<dbReference type="Pfam" id="PF16363">
    <property type="entry name" value="GDP_Man_Dehyd"/>
    <property type="match status" value="1"/>
</dbReference>
<dbReference type="NCBIfam" id="TIGR01179">
    <property type="entry name" value="galE"/>
    <property type="match status" value="1"/>
</dbReference>
<comment type="catalytic activity">
    <reaction evidence="1 8">
        <text>UDP-alpha-D-glucose = UDP-alpha-D-galactose</text>
        <dbReference type="Rhea" id="RHEA:22168"/>
        <dbReference type="ChEBI" id="CHEBI:58885"/>
        <dbReference type="ChEBI" id="CHEBI:66914"/>
        <dbReference type="EC" id="5.1.3.2"/>
    </reaction>
</comment>
<feature type="domain" description="NAD(P)-binding" evidence="9">
    <location>
        <begin position="13"/>
        <end position="337"/>
    </location>
</feature>
<evidence type="ECO:0000259" key="9">
    <source>
        <dbReference type="Pfam" id="PF16363"/>
    </source>
</evidence>
<evidence type="ECO:0000256" key="7">
    <source>
        <dbReference type="ARBA" id="ARBA00023235"/>
    </source>
</evidence>
<proteinExistence type="inferred from homology"/>
<comment type="cofactor">
    <cofactor evidence="2 8">
        <name>NAD(+)</name>
        <dbReference type="ChEBI" id="CHEBI:57540"/>
    </cofactor>
</comment>
<dbReference type="PANTHER" id="PTHR43725:SF47">
    <property type="entry name" value="UDP-GLUCOSE 4-EPIMERASE"/>
    <property type="match status" value="1"/>
</dbReference>
<keyword evidence="8" id="KW-0119">Carbohydrate metabolism</keyword>
<dbReference type="GO" id="GO:0003978">
    <property type="term" value="F:UDP-glucose 4-epimerase activity"/>
    <property type="evidence" value="ECO:0007669"/>
    <property type="project" value="UniProtKB-EC"/>
</dbReference>
<dbReference type="EC" id="5.1.3.2" evidence="4 8"/>
<comment type="caution">
    <text evidence="10">The sequence shown here is derived from an EMBL/GenBank/DDBJ whole genome shotgun (WGS) entry which is preliminary data.</text>
</comment>
<dbReference type="NCBIfam" id="NF007956">
    <property type="entry name" value="PRK10675.1"/>
    <property type="match status" value="1"/>
</dbReference>
<sequence>MSTELAPQDTTVLVTGGTGFIGSHTVVDLLENGYQVVIVDDFSNSSPKVLDRINQIVGDEAFQRCTFHQVNICDKAALEEVFAQHRIDRVIHFAGFKAVGESVAKPLEYYSNNIGGTLTLCECMRDAGCKAIVFSSSSTVYGDPDELPLTEESPKKPATNPYGWTKWMIEQILEDLYVADSEWDVVLLRYFNPIGAHESGLIGEDPKGIPNNLVPYVAQTAVGRREAVHVFGDDYPTADGTGVRDYIHVVDLAAGHVAALAWMNGKTGVEVFNLGTGTGTSVLEVIKAFSKACGRDIPYVVDGRRAGDIAENYADASKAEREMGWKATRDIADMCRDSWNWQSRNPEGLQ</sequence>
<dbReference type="Proteomes" id="UP001431693">
    <property type="component" value="Unassembled WGS sequence"/>
</dbReference>
<evidence type="ECO:0000256" key="4">
    <source>
        <dbReference type="ARBA" id="ARBA00013189"/>
    </source>
</evidence>
<dbReference type="InterPro" id="IPR005886">
    <property type="entry name" value="UDP_G4E"/>
</dbReference>
<evidence type="ECO:0000256" key="2">
    <source>
        <dbReference type="ARBA" id="ARBA00001911"/>
    </source>
</evidence>
<dbReference type="Gene3D" id="3.90.25.10">
    <property type="entry name" value="UDP-galactose 4-epimerase, domain 1"/>
    <property type="match status" value="1"/>
</dbReference>
<reference evidence="10" key="1">
    <citation type="submission" date="2023-05" db="EMBL/GenBank/DDBJ databases">
        <title>[olsenella] sp. nov., isolated from a pig farm feces dump.</title>
        <authorList>
            <person name="Chang Y.-H."/>
        </authorList>
    </citation>
    <scope>NUCLEOTIDE SEQUENCE</scope>
    <source>
        <strain evidence="10">YH-ols2217</strain>
    </source>
</reference>
<dbReference type="RefSeq" id="WP_283713494.1">
    <property type="nucleotide sequence ID" value="NZ_JASJEW010000004.1"/>
</dbReference>
<dbReference type="EMBL" id="JASJEX010000005">
    <property type="protein sequence ID" value="MDJ1130267.1"/>
    <property type="molecule type" value="Genomic_DNA"/>
</dbReference>
<dbReference type="CDD" id="cd05247">
    <property type="entry name" value="UDP_G4E_1_SDR_e"/>
    <property type="match status" value="1"/>
</dbReference>
<accession>A0ABT6ZMH9</accession>
<evidence type="ECO:0000256" key="5">
    <source>
        <dbReference type="ARBA" id="ARBA00018569"/>
    </source>
</evidence>
<keyword evidence="6 8" id="KW-0520">NAD</keyword>
<evidence type="ECO:0000256" key="8">
    <source>
        <dbReference type="RuleBase" id="RU366046"/>
    </source>
</evidence>
<dbReference type="PRINTS" id="PR01713">
    <property type="entry name" value="NUCEPIMERASE"/>
</dbReference>
<dbReference type="SUPFAM" id="SSF51735">
    <property type="entry name" value="NAD(P)-binding Rossmann-fold domains"/>
    <property type="match status" value="1"/>
</dbReference>
<dbReference type="Gene3D" id="3.40.50.720">
    <property type="entry name" value="NAD(P)-binding Rossmann-like Domain"/>
    <property type="match status" value="1"/>
</dbReference>
<gene>
    <name evidence="10" type="primary">galE</name>
    <name evidence="10" type="ORF">QJ043_09285</name>
</gene>
<evidence type="ECO:0000313" key="10">
    <source>
        <dbReference type="EMBL" id="MDJ1130267.1"/>
    </source>
</evidence>
<keyword evidence="7 8" id="KW-0413">Isomerase</keyword>
<evidence type="ECO:0000313" key="11">
    <source>
        <dbReference type="Proteomes" id="UP001431693"/>
    </source>
</evidence>
<protein>
    <recommendedName>
        <fullName evidence="5 8">UDP-glucose 4-epimerase</fullName>
        <ecNumber evidence="4 8">5.1.3.2</ecNumber>
    </recommendedName>
</protein>
<comment type="similarity">
    <text evidence="3 8">Belongs to the NAD(P)-dependent epimerase/dehydratase family.</text>
</comment>
<keyword evidence="11" id="KW-1185">Reference proteome</keyword>
<dbReference type="PANTHER" id="PTHR43725">
    <property type="entry name" value="UDP-GLUCOSE 4-EPIMERASE"/>
    <property type="match status" value="1"/>
</dbReference>
<dbReference type="InterPro" id="IPR036291">
    <property type="entry name" value="NAD(P)-bd_dom_sf"/>
</dbReference>